<accession>A0ABX8RGE7</accession>
<evidence type="ECO:0000259" key="2">
    <source>
        <dbReference type="Pfam" id="PF13304"/>
    </source>
</evidence>
<evidence type="ECO:0000259" key="1">
    <source>
        <dbReference type="Pfam" id="PF13175"/>
    </source>
</evidence>
<dbReference type="Pfam" id="PF13304">
    <property type="entry name" value="AAA_21"/>
    <property type="match status" value="1"/>
</dbReference>
<dbReference type="CDD" id="cd00267">
    <property type="entry name" value="ABC_ATPase"/>
    <property type="match status" value="1"/>
</dbReference>
<sequence>MSIKKLKLSHFTVFENIDIEFSDGINIFIGENGTGKTHIMKVLYAACQASRKDIMFSQKLVKVFKPDNLNINRLVKRGKGGDTSKIEVYSSNSNIKAKFTTKTKKWEADVIGETTWEKNNSQLISTFIPAKEILANAYQFEAAYLKNMIDFDETYLDIITAAKIDISRGPNTSSKKKYLDQLKKITEGKVTISKEKFYLKPGTQAKIEFNLVAEGLRKLALLWQLIKNGTLEKGTILFWDEPEANLNPIAIPTLVEILLSLQKEGVQIFISTHDYLLSKYFEIRATKDNDMAYYSLYRDEDKNVKVYKCDNFRKLKENPIIKAYDKLMDEVFDSNMGD</sequence>
<dbReference type="InterPro" id="IPR003959">
    <property type="entry name" value="ATPase_AAA_core"/>
</dbReference>
<dbReference type="EMBL" id="CP078093">
    <property type="protein sequence ID" value="QXM06790.1"/>
    <property type="molecule type" value="Genomic_DNA"/>
</dbReference>
<proteinExistence type="predicted"/>
<reference evidence="3" key="1">
    <citation type="submission" date="2021-07" db="EMBL/GenBank/DDBJ databases">
        <title>Complete genome sequence of Crassaminicella sp. 143-21, isolated from a deep-sea hydrothermal vent.</title>
        <authorList>
            <person name="Li X."/>
        </authorList>
    </citation>
    <scope>NUCLEOTIDE SEQUENCE</scope>
    <source>
        <strain evidence="3">143-21</strain>
    </source>
</reference>
<feature type="domain" description="ATPase AAA-type core" evidence="2">
    <location>
        <begin position="136"/>
        <end position="277"/>
    </location>
</feature>
<gene>
    <name evidence="3" type="ORF">KVH43_03445</name>
</gene>
<dbReference type="PANTHER" id="PTHR43581:SF2">
    <property type="entry name" value="EXCINUCLEASE ATPASE SUBUNIT"/>
    <property type="match status" value="1"/>
</dbReference>
<keyword evidence="4" id="KW-1185">Reference proteome</keyword>
<dbReference type="Pfam" id="PF13175">
    <property type="entry name" value="AAA_15"/>
    <property type="match status" value="1"/>
</dbReference>
<evidence type="ECO:0000313" key="3">
    <source>
        <dbReference type="EMBL" id="QXM06790.1"/>
    </source>
</evidence>
<dbReference type="Proteomes" id="UP000886818">
    <property type="component" value="Chromosome"/>
</dbReference>
<dbReference type="InterPro" id="IPR051396">
    <property type="entry name" value="Bact_Antivir_Def_Nuclease"/>
</dbReference>
<name>A0ABX8RGE7_9CLOT</name>
<dbReference type="PANTHER" id="PTHR43581">
    <property type="entry name" value="ATP/GTP PHOSPHATASE"/>
    <property type="match status" value="1"/>
</dbReference>
<organism evidence="3 4">
    <name type="scientific">Crassaminicella indica</name>
    <dbReference type="NCBI Taxonomy" id="2855394"/>
    <lineage>
        <taxon>Bacteria</taxon>
        <taxon>Bacillati</taxon>
        <taxon>Bacillota</taxon>
        <taxon>Clostridia</taxon>
        <taxon>Eubacteriales</taxon>
        <taxon>Clostridiaceae</taxon>
        <taxon>Crassaminicella</taxon>
    </lineage>
</organism>
<feature type="domain" description="Endonuclease GajA/Old nuclease/RecF-like AAA" evidence="1">
    <location>
        <begin position="1"/>
        <end position="123"/>
    </location>
</feature>
<dbReference type="RefSeq" id="WP_218283483.1">
    <property type="nucleotide sequence ID" value="NZ_CP078093.1"/>
</dbReference>
<evidence type="ECO:0000313" key="4">
    <source>
        <dbReference type="Proteomes" id="UP000886818"/>
    </source>
</evidence>
<protein>
    <submittedName>
        <fullName evidence="3">AAA family ATPase</fullName>
    </submittedName>
</protein>
<dbReference type="InterPro" id="IPR041685">
    <property type="entry name" value="AAA_GajA/Old/RecF-like"/>
</dbReference>